<evidence type="ECO:0000256" key="3">
    <source>
        <dbReference type="ARBA" id="ARBA00022692"/>
    </source>
</evidence>
<reference evidence="8 9" key="1">
    <citation type="submission" date="2020-06" db="EMBL/GenBank/DDBJ databases">
        <title>Acidovorax antarctica sp. nov., isolated from Corinth ice sheet soil, Antarctic Fields Peninsula.</title>
        <authorList>
            <person name="Xu Q."/>
            <person name="Peng F."/>
        </authorList>
    </citation>
    <scope>NUCLEOTIDE SEQUENCE [LARGE SCALE GENOMIC DNA]</scope>
    <source>
        <strain evidence="8 9">16-35-5</strain>
    </source>
</reference>
<comment type="subcellular location">
    <subcellularLocation>
        <location evidence="1">Membrane</location>
        <topology evidence="1">Multi-pass membrane protein</topology>
    </subcellularLocation>
</comment>
<keyword evidence="9" id="KW-1185">Reference proteome</keyword>
<dbReference type="EMBL" id="CP054840">
    <property type="protein sequence ID" value="QKV51712.1"/>
    <property type="molecule type" value="Genomic_DNA"/>
</dbReference>
<feature type="transmembrane region" description="Helical" evidence="7">
    <location>
        <begin position="64"/>
        <end position="83"/>
    </location>
</feature>
<feature type="transmembrane region" description="Helical" evidence="7">
    <location>
        <begin position="95"/>
        <end position="116"/>
    </location>
</feature>
<sequence length="376" mass="39403">MHQAAKHVGLKARAFLSLAQGTLAQGTLSKDERPRSSAEPPKGSPASPAWEVRDTIAGMHLPRYALAWSGPALGILLALLFAWRVLAADTGHPPLAGFSIAWATVLASLVAGVAALRSRLSPALACMLQAGALATASSALGLQPWHLVFKPLAMLCAMAAVALHMRRHGVQRGHWLLLAALAASLAGDVFLMLGGLFIPGLVAFLLAHLCYIALFKQGRRWFALRDALALILLIGVSVYAFLWQGGLPAALRLPVAAYVLVIALMAAQAWGRWYQAARAPNGRGPAEGGPADRGPADGGPADRGPALLVALGASSFMLSDTLLATNLFVQPLPWAQLGVLSSYYLAQALIVTGLLCAPRPQASASGRAGGIMPRWR</sequence>
<protein>
    <submittedName>
        <fullName evidence="8">Lysoplasmalogenase</fullName>
    </submittedName>
</protein>
<proteinExistence type="inferred from homology"/>
<feature type="transmembrane region" description="Helical" evidence="7">
    <location>
        <begin position="227"/>
        <end position="243"/>
    </location>
</feature>
<evidence type="ECO:0000313" key="9">
    <source>
        <dbReference type="Proteomes" id="UP000509579"/>
    </source>
</evidence>
<feature type="transmembrane region" description="Helical" evidence="7">
    <location>
        <begin position="255"/>
        <end position="274"/>
    </location>
</feature>
<evidence type="ECO:0000256" key="7">
    <source>
        <dbReference type="SAM" id="Phobius"/>
    </source>
</evidence>
<feature type="transmembrane region" description="Helical" evidence="7">
    <location>
        <begin position="123"/>
        <end position="141"/>
    </location>
</feature>
<evidence type="ECO:0000256" key="2">
    <source>
        <dbReference type="ARBA" id="ARBA00007375"/>
    </source>
</evidence>
<evidence type="ECO:0000256" key="4">
    <source>
        <dbReference type="ARBA" id="ARBA00022989"/>
    </source>
</evidence>
<name>A0A6N1X155_9BURK</name>
<evidence type="ECO:0000256" key="6">
    <source>
        <dbReference type="SAM" id="MobiDB-lite"/>
    </source>
</evidence>
<dbReference type="PANTHER" id="PTHR31885:SF6">
    <property type="entry name" value="GH04784P"/>
    <property type="match status" value="1"/>
</dbReference>
<dbReference type="GO" id="GO:0016020">
    <property type="term" value="C:membrane"/>
    <property type="evidence" value="ECO:0007669"/>
    <property type="project" value="UniProtKB-SubCell"/>
</dbReference>
<dbReference type="InterPro" id="IPR012506">
    <property type="entry name" value="TMEM86B-like"/>
</dbReference>
<dbReference type="AlphaFoldDB" id="A0A6N1X155"/>
<dbReference type="KEGG" id="aant:HUK68_01695"/>
<accession>A0A6N1X155</accession>
<feature type="transmembrane region" description="Helical" evidence="7">
    <location>
        <begin position="197"/>
        <end position="215"/>
    </location>
</feature>
<keyword evidence="4 7" id="KW-1133">Transmembrane helix</keyword>
<evidence type="ECO:0000256" key="1">
    <source>
        <dbReference type="ARBA" id="ARBA00004141"/>
    </source>
</evidence>
<organism evidence="8 9">
    <name type="scientific">Comamonas antarctica</name>
    <dbReference type="NCBI Taxonomy" id="2743470"/>
    <lineage>
        <taxon>Bacteria</taxon>
        <taxon>Pseudomonadati</taxon>
        <taxon>Pseudomonadota</taxon>
        <taxon>Betaproteobacteria</taxon>
        <taxon>Burkholderiales</taxon>
        <taxon>Comamonadaceae</taxon>
        <taxon>Comamonas</taxon>
    </lineage>
</organism>
<dbReference type="Pfam" id="PF07947">
    <property type="entry name" value="YhhN"/>
    <property type="match status" value="1"/>
</dbReference>
<dbReference type="PANTHER" id="PTHR31885">
    <property type="entry name" value="GH04784P"/>
    <property type="match status" value="1"/>
</dbReference>
<dbReference type="GO" id="GO:0016787">
    <property type="term" value="F:hydrolase activity"/>
    <property type="evidence" value="ECO:0007669"/>
    <property type="project" value="TreeGrafter"/>
</dbReference>
<feature type="region of interest" description="Disordered" evidence="6">
    <location>
        <begin position="26"/>
        <end position="49"/>
    </location>
</feature>
<gene>
    <name evidence="8" type="ORF">HUK68_01695</name>
</gene>
<evidence type="ECO:0000313" key="8">
    <source>
        <dbReference type="EMBL" id="QKV51712.1"/>
    </source>
</evidence>
<keyword evidence="3 7" id="KW-0812">Transmembrane</keyword>
<comment type="similarity">
    <text evidence="2">Belongs to the TMEM86 family.</text>
</comment>
<dbReference type="Proteomes" id="UP000509579">
    <property type="component" value="Chromosome"/>
</dbReference>
<keyword evidence="5 7" id="KW-0472">Membrane</keyword>
<evidence type="ECO:0000256" key="5">
    <source>
        <dbReference type="ARBA" id="ARBA00023136"/>
    </source>
</evidence>